<dbReference type="RefSeq" id="WP_132821549.1">
    <property type="nucleotide sequence ID" value="NZ_SMKI01000509.1"/>
</dbReference>
<dbReference type="GO" id="GO:0042840">
    <property type="term" value="P:D-glucuronate catabolic process"/>
    <property type="evidence" value="ECO:0007669"/>
    <property type="project" value="TreeGrafter"/>
</dbReference>
<dbReference type="PANTHER" id="PTHR43085">
    <property type="entry name" value="HEXOKINASE FAMILY MEMBER"/>
    <property type="match status" value="1"/>
</dbReference>
<sequence length="321" mass="31886">MTGVDVVLIGEILVEFSCEDPLADQARIRLGFSGDVLNAAAAAAAAGARAAVLTAVADDGLGDALVARVRALGVDTSLIRRVPGGNGAYLLQGDLTGEREFTYWRTGSVASRLDVADVERERATLAGARALVATGVGSALSDSSRRAVLAAARIAAEGGAAVVYDPNYRARLTSQERARAVLAEVAPHCALVTPSCPSDALALLGTDDPIAAAEAVLALGAGAAAVTSGAEHVVVTDPGGPLTLPVPVVADAVDATGAGDVLTGTTAARLALGDPLPTAVRLGIGAASLSVTGRGGTGRIPTLAETRAAAGGRNVTSPHPR</sequence>
<evidence type="ECO:0000313" key="6">
    <source>
        <dbReference type="Proteomes" id="UP000295345"/>
    </source>
</evidence>
<dbReference type="GO" id="GO:0006974">
    <property type="term" value="P:DNA damage response"/>
    <property type="evidence" value="ECO:0007669"/>
    <property type="project" value="TreeGrafter"/>
</dbReference>
<evidence type="ECO:0000256" key="3">
    <source>
        <dbReference type="ARBA" id="ARBA00022777"/>
    </source>
</evidence>
<reference evidence="5 6" key="1">
    <citation type="submission" date="2019-03" db="EMBL/GenBank/DDBJ databases">
        <title>Draft genome sequences of novel Actinobacteria.</title>
        <authorList>
            <person name="Sahin N."/>
            <person name="Ay H."/>
            <person name="Saygin H."/>
        </authorList>
    </citation>
    <scope>NUCLEOTIDE SEQUENCE [LARGE SCALE GENOMIC DNA]</scope>
    <source>
        <strain evidence="5 6">DSM 41900</strain>
    </source>
</reference>
<dbReference type="CDD" id="cd01166">
    <property type="entry name" value="KdgK"/>
    <property type="match status" value="1"/>
</dbReference>
<dbReference type="InterPro" id="IPR050306">
    <property type="entry name" value="PfkB_Carbo_kinase"/>
</dbReference>
<dbReference type="AlphaFoldDB" id="A0A4R4SR76"/>
<keyword evidence="2" id="KW-0808">Transferase</keyword>
<dbReference type="InterPro" id="IPR011611">
    <property type="entry name" value="PfkB_dom"/>
</dbReference>
<dbReference type="Pfam" id="PF00294">
    <property type="entry name" value="PfkB"/>
    <property type="match status" value="1"/>
</dbReference>
<feature type="domain" description="Carbohydrate kinase PfkB" evidence="4">
    <location>
        <begin position="6"/>
        <end position="302"/>
    </location>
</feature>
<dbReference type="GO" id="GO:0005829">
    <property type="term" value="C:cytosol"/>
    <property type="evidence" value="ECO:0007669"/>
    <property type="project" value="TreeGrafter"/>
</dbReference>
<organism evidence="5 6">
    <name type="scientific">Streptomyces hainanensis</name>
    <dbReference type="NCBI Taxonomy" id="402648"/>
    <lineage>
        <taxon>Bacteria</taxon>
        <taxon>Bacillati</taxon>
        <taxon>Actinomycetota</taxon>
        <taxon>Actinomycetes</taxon>
        <taxon>Kitasatosporales</taxon>
        <taxon>Streptomycetaceae</taxon>
        <taxon>Streptomyces</taxon>
    </lineage>
</organism>
<proteinExistence type="inferred from homology"/>
<gene>
    <name evidence="5" type="ORF">E1283_31295</name>
</gene>
<dbReference type="SUPFAM" id="SSF53613">
    <property type="entry name" value="Ribokinase-like"/>
    <property type="match status" value="1"/>
</dbReference>
<dbReference type="OrthoDB" id="9808601at2"/>
<evidence type="ECO:0000256" key="2">
    <source>
        <dbReference type="ARBA" id="ARBA00022679"/>
    </source>
</evidence>
<dbReference type="Proteomes" id="UP000295345">
    <property type="component" value="Unassembled WGS sequence"/>
</dbReference>
<evidence type="ECO:0000259" key="4">
    <source>
        <dbReference type="Pfam" id="PF00294"/>
    </source>
</evidence>
<dbReference type="GO" id="GO:0008673">
    <property type="term" value="F:2-dehydro-3-deoxygluconokinase activity"/>
    <property type="evidence" value="ECO:0007669"/>
    <property type="project" value="TreeGrafter"/>
</dbReference>
<comment type="similarity">
    <text evidence="1">Belongs to the carbohydrate kinase PfkB family.</text>
</comment>
<keyword evidence="6" id="KW-1185">Reference proteome</keyword>
<comment type="caution">
    <text evidence="5">The sequence shown here is derived from an EMBL/GenBank/DDBJ whole genome shotgun (WGS) entry which is preliminary data.</text>
</comment>
<dbReference type="Gene3D" id="3.40.1190.20">
    <property type="match status" value="1"/>
</dbReference>
<dbReference type="GO" id="GO:0019698">
    <property type="term" value="P:D-galacturonate catabolic process"/>
    <property type="evidence" value="ECO:0007669"/>
    <property type="project" value="TreeGrafter"/>
</dbReference>
<accession>A0A4R4SR76</accession>
<keyword evidence="3 5" id="KW-0418">Kinase</keyword>
<dbReference type="PANTHER" id="PTHR43085:SF15">
    <property type="entry name" value="2-DEHYDRO-3-DEOXYGLUCONOKINASE"/>
    <property type="match status" value="1"/>
</dbReference>
<evidence type="ECO:0000313" key="5">
    <source>
        <dbReference type="EMBL" id="TDC64692.1"/>
    </source>
</evidence>
<evidence type="ECO:0000256" key="1">
    <source>
        <dbReference type="ARBA" id="ARBA00010688"/>
    </source>
</evidence>
<dbReference type="InterPro" id="IPR029056">
    <property type="entry name" value="Ribokinase-like"/>
</dbReference>
<protein>
    <submittedName>
        <fullName evidence="5">Sugar kinase</fullName>
    </submittedName>
</protein>
<dbReference type="EMBL" id="SMKI01000509">
    <property type="protein sequence ID" value="TDC64692.1"/>
    <property type="molecule type" value="Genomic_DNA"/>
</dbReference>
<name>A0A4R4SR76_9ACTN</name>